<gene>
    <name evidence="5" type="primary">Bax</name>
    <name evidence="6" type="synonym">bcl2L6</name>
</gene>
<dbReference type="GO" id="GO:0097192">
    <property type="term" value="P:extrinsic apoptotic signaling pathway in absence of ligand"/>
    <property type="evidence" value="ECO:0007669"/>
    <property type="project" value="TreeGrafter"/>
</dbReference>
<name>A0A3G9LWD3_PARLI</name>
<dbReference type="Pfam" id="PF00452">
    <property type="entry name" value="Bcl-2"/>
    <property type="match status" value="1"/>
</dbReference>
<dbReference type="AlphaFoldDB" id="A0A3G9LWD3"/>
<evidence type="ECO:0000259" key="4">
    <source>
        <dbReference type="SMART" id="SM00337"/>
    </source>
</evidence>
<dbReference type="InterPro" id="IPR002475">
    <property type="entry name" value="Bcl2-like"/>
</dbReference>
<sequence length="219" mass="24755">MAEGGSDTPCDETDASTRLRIEQTRFERQVSRDDVGEQATVLLQHFIVERFQQDGFENAPGLDELRAGHAVSSEQEVVWSEVGSMLRSIGDELDRDQELQRMINSIPADSPIEAIIAVAHVVFLDGDISWGRIVGLFYFAYRMAARAIDSVLEKSFPNWINKLIKEVVKFLVLKFAHWIISKGGWLAIREYMGSPTWIWGTLVTLSASCLLFSLYKLSR</sequence>
<evidence type="ECO:0000256" key="1">
    <source>
        <dbReference type="ARBA" id="ARBA00009458"/>
    </source>
</evidence>
<dbReference type="PANTHER" id="PTHR11256:SF56">
    <property type="entry name" value="BCL-2 BCL-2 HOMOLOGY REGION 1-3 DOMAIN-CONTAINING PROTEIN"/>
    <property type="match status" value="1"/>
</dbReference>
<feature type="domain" description="Bcl-2 Bcl-2 homology region 1-3" evidence="4">
    <location>
        <begin position="86"/>
        <end position="185"/>
    </location>
</feature>
<accession>A0A3G9LWD3</accession>
<feature type="transmembrane region" description="Helical" evidence="3">
    <location>
        <begin position="197"/>
        <end position="215"/>
    </location>
</feature>
<dbReference type="GO" id="GO:0001836">
    <property type="term" value="P:release of cytochrome c from mitochondria"/>
    <property type="evidence" value="ECO:0007669"/>
    <property type="project" value="TreeGrafter"/>
</dbReference>
<dbReference type="GO" id="GO:0005741">
    <property type="term" value="C:mitochondrial outer membrane"/>
    <property type="evidence" value="ECO:0007669"/>
    <property type="project" value="TreeGrafter"/>
</dbReference>
<keyword evidence="3" id="KW-1133">Transmembrane helix</keyword>
<dbReference type="EMBL" id="PP890019">
    <property type="protein sequence ID" value="XBR31987.1"/>
    <property type="molecule type" value="mRNA"/>
</dbReference>
<dbReference type="GO" id="GO:0051400">
    <property type="term" value="F:BH domain binding"/>
    <property type="evidence" value="ECO:0007669"/>
    <property type="project" value="TreeGrafter"/>
</dbReference>
<dbReference type="CDD" id="cd06845">
    <property type="entry name" value="Bcl-2_like"/>
    <property type="match status" value="1"/>
</dbReference>
<protein>
    <submittedName>
        <fullName evidence="5">Apoptosis regulator</fullName>
    </submittedName>
    <submittedName>
        <fullName evidence="6">BCL2L6</fullName>
    </submittedName>
</protein>
<comment type="similarity">
    <text evidence="1">Belongs to the Bcl-2 family.</text>
</comment>
<reference evidence="5" key="1">
    <citation type="submission" date="2014-01" db="EMBL/GenBank/DDBJ databases">
        <title>Molecular characterization of the newly identified apoptosis regulator BAX-like protein in the Paracentrotus lividus embryos.</title>
        <authorList>
            <person name="Costa C."/>
        </authorList>
    </citation>
    <scope>NUCLEOTIDE SEQUENCE</scope>
</reference>
<dbReference type="EMBL" id="HG931725">
    <property type="protein sequence ID" value="CDM87358.1"/>
    <property type="molecule type" value="mRNA"/>
</dbReference>
<evidence type="ECO:0000313" key="6">
    <source>
        <dbReference type="EMBL" id="XBR31987.1"/>
    </source>
</evidence>
<dbReference type="InterPro" id="IPR036834">
    <property type="entry name" value="Bcl-2-like_sf"/>
</dbReference>
<dbReference type="PROSITE" id="PS01080">
    <property type="entry name" value="BH1"/>
    <property type="match status" value="1"/>
</dbReference>
<dbReference type="SMART" id="SM00337">
    <property type="entry name" value="BCL"/>
    <property type="match status" value="1"/>
</dbReference>
<dbReference type="InterPro" id="IPR026298">
    <property type="entry name" value="Bcl-2_fam"/>
</dbReference>
<proteinExistence type="evidence at transcript level"/>
<dbReference type="InterPro" id="IPR020717">
    <property type="entry name" value="Bcl2_BH1_motif_CS"/>
</dbReference>
<organism evidence="5">
    <name type="scientific">Paracentrotus lividus</name>
    <name type="common">Common sea urchin</name>
    <dbReference type="NCBI Taxonomy" id="7656"/>
    <lineage>
        <taxon>Eukaryota</taxon>
        <taxon>Metazoa</taxon>
        <taxon>Echinodermata</taxon>
        <taxon>Eleutherozoa</taxon>
        <taxon>Echinozoa</taxon>
        <taxon>Echinoidea</taxon>
        <taxon>Euechinoidea</taxon>
        <taxon>Echinacea</taxon>
        <taxon>Camarodonta</taxon>
        <taxon>Echinidea</taxon>
        <taxon>Echinidae</taxon>
        <taxon>Paracentrotus</taxon>
    </lineage>
</organism>
<dbReference type="SUPFAM" id="SSF56854">
    <property type="entry name" value="Bcl-2 inhibitors of programmed cell death"/>
    <property type="match status" value="1"/>
</dbReference>
<evidence type="ECO:0000256" key="2">
    <source>
        <dbReference type="ARBA" id="ARBA00022703"/>
    </source>
</evidence>
<dbReference type="GO" id="GO:0015267">
    <property type="term" value="F:channel activity"/>
    <property type="evidence" value="ECO:0007669"/>
    <property type="project" value="TreeGrafter"/>
</dbReference>
<keyword evidence="2" id="KW-0053">Apoptosis</keyword>
<keyword evidence="3" id="KW-0472">Membrane</keyword>
<dbReference type="InterPro" id="IPR046371">
    <property type="entry name" value="Bcl-2_BH1-3"/>
</dbReference>
<dbReference type="GO" id="GO:0008630">
    <property type="term" value="P:intrinsic apoptotic signaling pathway in response to DNA damage"/>
    <property type="evidence" value="ECO:0007669"/>
    <property type="project" value="TreeGrafter"/>
</dbReference>
<keyword evidence="3" id="KW-0812">Transmembrane</keyword>
<dbReference type="GO" id="GO:0042981">
    <property type="term" value="P:regulation of apoptotic process"/>
    <property type="evidence" value="ECO:0007669"/>
    <property type="project" value="InterPro"/>
</dbReference>
<reference evidence="6" key="2">
    <citation type="submission" date="2024-06" db="EMBL/GenBank/DDBJ databases">
        <authorList>
            <person name="Popgeorgiev N."/>
            <person name="Cormier P."/>
            <person name="Morales J."/>
        </authorList>
    </citation>
    <scope>NUCLEOTIDE SEQUENCE</scope>
    <source>
        <tissue evidence="6">Eggs</tissue>
    </source>
</reference>
<dbReference type="PROSITE" id="PS50062">
    <property type="entry name" value="BCL2_FAMILY"/>
    <property type="match status" value="1"/>
</dbReference>
<evidence type="ECO:0000313" key="5">
    <source>
        <dbReference type="EMBL" id="CDM87358.1"/>
    </source>
</evidence>
<dbReference type="PANTHER" id="PTHR11256">
    <property type="entry name" value="BCL-2 RELATED"/>
    <property type="match status" value="1"/>
</dbReference>
<dbReference type="GO" id="GO:0008053">
    <property type="term" value="P:mitochondrial fusion"/>
    <property type="evidence" value="ECO:0007669"/>
    <property type="project" value="TreeGrafter"/>
</dbReference>
<evidence type="ECO:0000256" key="3">
    <source>
        <dbReference type="SAM" id="Phobius"/>
    </source>
</evidence>
<dbReference type="Gene3D" id="1.10.437.10">
    <property type="entry name" value="Blc2-like"/>
    <property type="match status" value="1"/>
</dbReference>